<keyword evidence="7 12" id="KW-0560">Oxidoreductase</keyword>
<dbReference type="Gene3D" id="1.10.630.10">
    <property type="entry name" value="Cytochrome P450"/>
    <property type="match status" value="1"/>
</dbReference>
<evidence type="ECO:0000313" key="15">
    <source>
        <dbReference type="Proteomes" id="UP000657918"/>
    </source>
</evidence>
<evidence type="ECO:0000256" key="11">
    <source>
        <dbReference type="PIRSR" id="PIRSR602401-1"/>
    </source>
</evidence>
<dbReference type="EMBL" id="JADGMS010000010">
    <property type="protein sequence ID" value="KAF9673959.1"/>
    <property type="molecule type" value="Genomic_DNA"/>
</dbReference>
<dbReference type="GO" id="GO:0005506">
    <property type="term" value="F:iron ion binding"/>
    <property type="evidence" value="ECO:0007669"/>
    <property type="project" value="InterPro"/>
</dbReference>
<dbReference type="GO" id="GO:0016705">
    <property type="term" value="F:oxidoreductase activity, acting on paired donors, with incorporation or reduction of molecular oxygen"/>
    <property type="evidence" value="ECO:0007669"/>
    <property type="project" value="InterPro"/>
</dbReference>
<dbReference type="InterPro" id="IPR036396">
    <property type="entry name" value="Cyt_P450_sf"/>
</dbReference>
<evidence type="ECO:0000313" key="14">
    <source>
        <dbReference type="EMBL" id="KAF9673959.1"/>
    </source>
</evidence>
<evidence type="ECO:0000256" key="9">
    <source>
        <dbReference type="ARBA" id="ARBA00023033"/>
    </source>
</evidence>
<evidence type="ECO:0000256" key="12">
    <source>
        <dbReference type="RuleBase" id="RU000461"/>
    </source>
</evidence>
<feature type="binding site" description="axial binding residue" evidence="11">
    <location>
        <position position="511"/>
    </location>
    <ligand>
        <name>heme</name>
        <dbReference type="ChEBI" id="CHEBI:30413"/>
    </ligand>
    <ligandPart>
        <name>Fe</name>
        <dbReference type="ChEBI" id="CHEBI:18248"/>
    </ligandPart>
</feature>
<dbReference type="InterPro" id="IPR017972">
    <property type="entry name" value="Cyt_P450_CS"/>
</dbReference>
<evidence type="ECO:0000256" key="3">
    <source>
        <dbReference type="ARBA" id="ARBA00022617"/>
    </source>
</evidence>
<protein>
    <recommendedName>
        <fullName evidence="16">Cytochrome P450</fullName>
    </recommendedName>
</protein>
<dbReference type="InterPro" id="IPR001128">
    <property type="entry name" value="Cyt_P450"/>
</dbReference>
<dbReference type="Pfam" id="PF00067">
    <property type="entry name" value="p450"/>
    <property type="match status" value="1"/>
</dbReference>
<keyword evidence="5 11" id="KW-0479">Metal-binding</keyword>
<keyword evidence="10 13" id="KW-0472">Membrane</keyword>
<feature type="transmembrane region" description="Helical" evidence="13">
    <location>
        <begin position="49"/>
        <end position="74"/>
    </location>
</feature>
<name>A0A835JSS0_9ROSI</name>
<dbReference type="SUPFAM" id="SSF48264">
    <property type="entry name" value="Cytochrome P450"/>
    <property type="match status" value="1"/>
</dbReference>
<evidence type="ECO:0000256" key="5">
    <source>
        <dbReference type="ARBA" id="ARBA00022723"/>
    </source>
</evidence>
<dbReference type="AlphaFoldDB" id="A0A835JSS0"/>
<dbReference type="GO" id="GO:0004497">
    <property type="term" value="F:monooxygenase activity"/>
    <property type="evidence" value="ECO:0007669"/>
    <property type="project" value="UniProtKB-KW"/>
</dbReference>
<keyword evidence="4 13" id="KW-0812">Transmembrane</keyword>
<gene>
    <name evidence="14" type="ORF">SADUNF_Sadunf10G0077900</name>
</gene>
<evidence type="ECO:0000256" key="6">
    <source>
        <dbReference type="ARBA" id="ARBA00022989"/>
    </source>
</evidence>
<evidence type="ECO:0000256" key="10">
    <source>
        <dbReference type="ARBA" id="ARBA00023136"/>
    </source>
</evidence>
<dbReference type="PRINTS" id="PR00385">
    <property type="entry name" value="P450"/>
</dbReference>
<dbReference type="Proteomes" id="UP000657918">
    <property type="component" value="Unassembled WGS sequence"/>
</dbReference>
<comment type="similarity">
    <text evidence="2 12">Belongs to the cytochrome P450 family.</text>
</comment>
<dbReference type="PANTHER" id="PTHR24282">
    <property type="entry name" value="CYTOCHROME P450 FAMILY MEMBER"/>
    <property type="match status" value="1"/>
</dbReference>
<keyword evidence="9 12" id="KW-0503">Monooxygenase</keyword>
<keyword evidence="15" id="KW-1185">Reference proteome</keyword>
<dbReference type="InterPro" id="IPR050665">
    <property type="entry name" value="Cytochrome_P450_Monooxygen"/>
</dbReference>
<dbReference type="GO" id="GO:0020037">
    <property type="term" value="F:heme binding"/>
    <property type="evidence" value="ECO:0007669"/>
    <property type="project" value="InterPro"/>
</dbReference>
<comment type="caution">
    <text evidence="14">The sequence shown here is derived from an EMBL/GenBank/DDBJ whole genome shotgun (WGS) entry which is preliminary data.</text>
</comment>
<evidence type="ECO:0000256" key="8">
    <source>
        <dbReference type="ARBA" id="ARBA00023004"/>
    </source>
</evidence>
<comment type="subcellular location">
    <subcellularLocation>
        <location evidence="1">Membrane</location>
        <topology evidence="1">Single-pass membrane protein</topology>
    </subcellularLocation>
</comment>
<dbReference type="GO" id="GO:0016020">
    <property type="term" value="C:membrane"/>
    <property type="evidence" value="ECO:0007669"/>
    <property type="project" value="UniProtKB-SubCell"/>
</dbReference>
<evidence type="ECO:0008006" key="16">
    <source>
        <dbReference type="Google" id="ProtNLM"/>
    </source>
</evidence>
<reference evidence="14 15" key="1">
    <citation type="submission" date="2020-10" db="EMBL/GenBank/DDBJ databases">
        <title>Plant Genome Project.</title>
        <authorList>
            <person name="Zhang R.-G."/>
        </authorList>
    </citation>
    <scope>NUCLEOTIDE SEQUENCE [LARGE SCALE GENOMIC DNA]</scope>
    <source>
        <strain evidence="14">FAFU-HL-1</strain>
        <tissue evidence="14">Leaf</tissue>
    </source>
</reference>
<dbReference type="PRINTS" id="PR00463">
    <property type="entry name" value="EP450I"/>
</dbReference>
<evidence type="ECO:0000256" key="2">
    <source>
        <dbReference type="ARBA" id="ARBA00010617"/>
    </source>
</evidence>
<proteinExistence type="inferred from homology"/>
<keyword evidence="6 13" id="KW-1133">Transmembrane helix</keyword>
<evidence type="ECO:0000256" key="1">
    <source>
        <dbReference type="ARBA" id="ARBA00004167"/>
    </source>
</evidence>
<dbReference type="OrthoDB" id="824471at2759"/>
<accession>A0A835JSS0</accession>
<comment type="cofactor">
    <cofactor evidence="11">
        <name>heme</name>
        <dbReference type="ChEBI" id="CHEBI:30413"/>
    </cofactor>
</comment>
<feature type="transmembrane region" description="Helical" evidence="13">
    <location>
        <begin position="12"/>
        <end position="37"/>
    </location>
</feature>
<dbReference type="PANTHER" id="PTHR24282:SF28">
    <property type="entry name" value="CYTOCHROME P450"/>
    <property type="match status" value="1"/>
</dbReference>
<organism evidence="14 15">
    <name type="scientific">Salix dunnii</name>
    <dbReference type="NCBI Taxonomy" id="1413687"/>
    <lineage>
        <taxon>Eukaryota</taxon>
        <taxon>Viridiplantae</taxon>
        <taxon>Streptophyta</taxon>
        <taxon>Embryophyta</taxon>
        <taxon>Tracheophyta</taxon>
        <taxon>Spermatophyta</taxon>
        <taxon>Magnoliopsida</taxon>
        <taxon>eudicotyledons</taxon>
        <taxon>Gunneridae</taxon>
        <taxon>Pentapetalae</taxon>
        <taxon>rosids</taxon>
        <taxon>fabids</taxon>
        <taxon>Malpighiales</taxon>
        <taxon>Salicaceae</taxon>
        <taxon>Saliceae</taxon>
        <taxon>Salix</taxon>
    </lineage>
</organism>
<dbReference type="PROSITE" id="PS00086">
    <property type="entry name" value="CYTOCHROME_P450"/>
    <property type="match status" value="1"/>
</dbReference>
<evidence type="ECO:0000256" key="7">
    <source>
        <dbReference type="ARBA" id="ARBA00023002"/>
    </source>
</evidence>
<evidence type="ECO:0000256" key="13">
    <source>
        <dbReference type="SAM" id="Phobius"/>
    </source>
</evidence>
<sequence length="563" mass="62923">MLNWHGQLADGIMGLFIPCVYILALLFVKLASILPWPIRSIRAMEGFPISYNVTCLVLLLTLSLIVFLYYFLWWKPVSCQLRLRKQGIRGPPPNFLLGNIPEIKQAIAQSRSESTPSIEDDGFSGFPSFKLWCKKYGNRYMFKLGALHFLYATDPFMVKEMKLFRSLDLGKPAYLQKDRGVLLGKGILTTNGPAWSHQRKILSPQLYVDKDTLNIIVESGSTVVKSWERIIESKDGFDADIMVDGYMRSFTSCIISKLVFGHDHRRGMNVTERCHTLFKEMGAATTIGVPFLRQVLSLYIHICTYLPTKANRNAWRLAKEIHSMILDIVKDRRGSSTTKDILQVILGGSENGGPGPSSAHEFIVDNCKDMLLAASEGTAISATWGLMLLASNPEWQARARSEVKQVCDGHLPNLDMLGKMKVLEMVVLEVLRLYPAVALVSRRAMQHVKLCDMQVPKGVNIWIWAPALHRDPDLWGPDADKFNPERFIDGVSGACKSSHASIPFGVGARLCPGKKLGVIQLKVVLSTILSSFNLSISPNYRHAPTLGLLLEPKHGVHLVIQKI</sequence>
<keyword evidence="8 11" id="KW-0408">Iron</keyword>
<keyword evidence="3 11" id="KW-0349">Heme</keyword>
<dbReference type="InterPro" id="IPR002401">
    <property type="entry name" value="Cyt_P450_E_grp-I"/>
</dbReference>
<evidence type="ECO:0000256" key="4">
    <source>
        <dbReference type="ARBA" id="ARBA00022692"/>
    </source>
</evidence>